<dbReference type="AlphaFoldDB" id="A0AAW6SVW6"/>
<sequence length="58" mass="6929">MKTLFKWLLSGVFIYSVFKYRYKLLNVVMGSYWLRKIAIRVVMSIPGVKSKFMESAFR</sequence>
<evidence type="ECO:0000313" key="1">
    <source>
        <dbReference type="EMBL" id="MDH5160131.1"/>
    </source>
</evidence>
<evidence type="ECO:0000313" key="2">
    <source>
        <dbReference type="Proteomes" id="UP001159179"/>
    </source>
</evidence>
<accession>A0AAW6SVW6</accession>
<dbReference type="EMBL" id="JAROYP010000002">
    <property type="protein sequence ID" value="MDH5160131.1"/>
    <property type="molecule type" value="Genomic_DNA"/>
</dbReference>
<proteinExistence type="predicted"/>
<gene>
    <name evidence="1" type="ORF">P5X88_04225</name>
</gene>
<name>A0AAW6SVW6_9BACI</name>
<protein>
    <submittedName>
        <fullName evidence="1">Uncharacterized protein</fullName>
    </submittedName>
</protein>
<dbReference type="RefSeq" id="WP_158022210.1">
    <property type="nucleotide sequence ID" value="NZ_BOQX01000002.1"/>
</dbReference>
<comment type="caution">
    <text evidence="1">The sequence shown here is derived from an EMBL/GenBank/DDBJ whole genome shotgun (WGS) entry which is preliminary data.</text>
</comment>
<reference evidence="1" key="1">
    <citation type="submission" date="2023-03" db="EMBL/GenBank/DDBJ databases">
        <title>Bacterial isolates from washroom surfaces on a university campus.</title>
        <authorList>
            <person name="Holman D.B."/>
            <person name="Gzyl K.E."/>
            <person name="Taheri A.E."/>
        </authorList>
    </citation>
    <scope>NUCLEOTIDE SEQUENCE</scope>
    <source>
        <strain evidence="1">RD03</strain>
    </source>
</reference>
<organism evidence="1 2">
    <name type="scientific">Heyndrickxia oleronia</name>
    <dbReference type="NCBI Taxonomy" id="38875"/>
    <lineage>
        <taxon>Bacteria</taxon>
        <taxon>Bacillati</taxon>
        <taxon>Bacillota</taxon>
        <taxon>Bacilli</taxon>
        <taxon>Bacillales</taxon>
        <taxon>Bacillaceae</taxon>
        <taxon>Heyndrickxia</taxon>
    </lineage>
</organism>
<dbReference type="Proteomes" id="UP001159179">
    <property type="component" value="Unassembled WGS sequence"/>
</dbReference>
<dbReference type="GeneID" id="79867169"/>